<keyword evidence="1" id="KW-1133">Transmembrane helix</keyword>
<evidence type="ECO:0000256" key="1">
    <source>
        <dbReference type="SAM" id="Phobius"/>
    </source>
</evidence>
<sequence>MRLQASALGDLVRNAEYIYPILESVHILGIALLVGPAFTFDFRLLGVGHRVLSITTAARYLLPVSHVGLIVAAITGITLLSAQATVVADTGAAPWKLALLILAGLNALVFHYGVYRHVDRWTDAAVTPIAARVAAGVSMTAWTGVILAGRFLAYT</sequence>
<dbReference type="AlphaFoldDB" id="A0A6P1YVX1"/>
<name>A0A6P1YVX1_9HYPH</name>
<keyword evidence="1" id="KW-0812">Transmembrane</keyword>
<evidence type="ECO:0000313" key="3">
    <source>
        <dbReference type="Proteomes" id="UP000464751"/>
    </source>
</evidence>
<keyword evidence="1" id="KW-0472">Membrane</keyword>
<organism evidence="2 3">
    <name type="scientific">Ancylobacter pratisalsi</name>
    <dbReference type="NCBI Taxonomy" id="1745854"/>
    <lineage>
        <taxon>Bacteria</taxon>
        <taxon>Pseudomonadati</taxon>
        <taxon>Pseudomonadota</taxon>
        <taxon>Alphaproteobacteria</taxon>
        <taxon>Hyphomicrobiales</taxon>
        <taxon>Xanthobacteraceae</taxon>
        <taxon>Ancylobacter</taxon>
    </lineage>
</organism>
<evidence type="ECO:0000313" key="2">
    <source>
        <dbReference type="EMBL" id="QIB36273.1"/>
    </source>
</evidence>
<keyword evidence="3" id="KW-1185">Reference proteome</keyword>
<accession>A0A6P1YVX1</accession>
<proteinExistence type="predicted"/>
<feature type="transmembrane region" description="Helical" evidence="1">
    <location>
        <begin position="21"/>
        <end position="40"/>
    </location>
</feature>
<evidence type="ECO:0008006" key="4">
    <source>
        <dbReference type="Google" id="ProtNLM"/>
    </source>
</evidence>
<protein>
    <recommendedName>
        <fullName evidence="4">DUF2214 domain-containing protein</fullName>
    </recommendedName>
</protein>
<dbReference type="EMBL" id="CP048630">
    <property type="protein sequence ID" value="QIB36273.1"/>
    <property type="molecule type" value="Genomic_DNA"/>
</dbReference>
<gene>
    <name evidence="2" type="ORF">G3A50_14150</name>
</gene>
<feature type="transmembrane region" description="Helical" evidence="1">
    <location>
        <begin position="60"/>
        <end position="82"/>
    </location>
</feature>
<dbReference type="KEGG" id="apra:G3A50_14150"/>
<feature type="transmembrane region" description="Helical" evidence="1">
    <location>
        <begin position="94"/>
        <end position="113"/>
    </location>
</feature>
<feature type="transmembrane region" description="Helical" evidence="1">
    <location>
        <begin position="133"/>
        <end position="153"/>
    </location>
</feature>
<reference evidence="2 3" key="1">
    <citation type="submission" date="2020-02" db="EMBL/GenBank/DDBJ databases">
        <authorList>
            <person name="Li G."/>
        </authorList>
    </citation>
    <scope>NUCLEOTIDE SEQUENCE [LARGE SCALE GENOMIC DNA]</scope>
    <source>
        <strain evidence="2 3">DSM 102029</strain>
    </source>
</reference>
<dbReference type="Proteomes" id="UP000464751">
    <property type="component" value="Chromosome"/>
</dbReference>